<name>A0A0C3HR05_OIDMZ</name>
<dbReference type="InParanoid" id="A0A0C3HR05"/>
<dbReference type="HOGENOM" id="CLU_1098783_0_0_1"/>
<dbReference type="AlphaFoldDB" id="A0A0C3HR05"/>
<accession>A0A0C3HR05</accession>
<sequence>MEQDAPTPNRGDIGYFDPDLEESYGLGDYVTVGTNVYWRNVYLFTDTVRDNATGDCAPLVRHNLVTCLRGSALRWYTSELSDLERTGLKMDIRGVTVTVYRLVLSTPFLFVRDLKDLRCDLRDSLGSPGSLYSLNLMLQAVLIIVQSHPPNHTNRKVKVSSNHHLLLQDLPQAEIETTEGKTTGPDPSTGQIKVNLPAQNTILDTDALMEPTILRTTTLISTQYSTQTMMSNCKLRATLLPNRSQSSIIFQMT</sequence>
<reference evidence="2" key="2">
    <citation type="submission" date="2015-01" db="EMBL/GenBank/DDBJ databases">
        <title>Evolutionary Origins and Diversification of the Mycorrhizal Mutualists.</title>
        <authorList>
            <consortium name="DOE Joint Genome Institute"/>
            <consortium name="Mycorrhizal Genomics Consortium"/>
            <person name="Kohler A."/>
            <person name="Kuo A."/>
            <person name="Nagy L.G."/>
            <person name="Floudas D."/>
            <person name="Copeland A."/>
            <person name="Barry K.W."/>
            <person name="Cichocki N."/>
            <person name="Veneault-Fourrey C."/>
            <person name="LaButti K."/>
            <person name="Lindquist E.A."/>
            <person name="Lipzen A."/>
            <person name="Lundell T."/>
            <person name="Morin E."/>
            <person name="Murat C."/>
            <person name="Riley R."/>
            <person name="Ohm R."/>
            <person name="Sun H."/>
            <person name="Tunlid A."/>
            <person name="Henrissat B."/>
            <person name="Grigoriev I.V."/>
            <person name="Hibbett D.S."/>
            <person name="Martin F."/>
        </authorList>
    </citation>
    <scope>NUCLEOTIDE SEQUENCE [LARGE SCALE GENOMIC DNA]</scope>
    <source>
        <strain evidence="2">Zn</strain>
    </source>
</reference>
<gene>
    <name evidence="1" type="ORF">OIDMADRAFT_141229</name>
</gene>
<organism evidence="1 2">
    <name type="scientific">Oidiodendron maius (strain Zn)</name>
    <dbReference type="NCBI Taxonomy" id="913774"/>
    <lineage>
        <taxon>Eukaryota</taxon>
        <taxon>Fungi</taxon>
        <taxon>Dikarya</taxon>
        <taxon>Ascomycota</taxon>
        <taxon>Pezizomycotina</taxon>
        <taxon>Leotiomycetes</taxon>
        <taxon>Leotiomycetes incertae sedis</taxon>
        <taxon>Myxotrichaceae</taxon>
        <taxon>Oidiodendron</taxon>
    </lineage>
</organism>
<dbReference type="EMBL" id="KN832871">
    <property type="protein sequence ID" value="KIN05465.1"/>
    <property type="molecule type" value="Genomic_DNA"/>
</dbReference>
<evidence type="ECO:0000313" key="1">
    <source>
        <dbReference type="EMBL" id="KIN05465.1"/>
    </source>
</evidence>
<reference evidence="1 2" key="1">
    <citation type="submission" date="2014-04" db="EMBL/GenBank/DDBJ databases">
        <authorList>
            <consortium name="DOE Joint Genome Institute"/>
            <person name="Kuo A."/>
            <person name="Martino E."/>
            <person name="Perotto S."/>
            <person name="Kohler A."/>
            <person name="Nagy L.G."/>
            <person name="Floudas D."/>
            <person name="Copeland A."/>
            <person name="Barry K.W."/>
            <person name="Cichocki N."/>
            <person name="Veneault-Fourrey C."/>
            <person name="LaButti K."/>
            <person name="Lindquist E.A."/>
            <person name="Lipzen A."/>
            <person name="Lundell T."/>
            <person name="Morin E."/>
            <person name="Murat C."/>
            <person name="Sun H."/>
            <person name="Tunlid A."/>
            <person name="Henrissat B."/>
            <person name="Grigoriev I.V."/>
            <person name="Hibbett D.S."/>
            <person name="Martin F."/>
            <person name="Nordberg H.P."/>
            <person name="Cantor M.N."/>
            <person name="Hua S.X."/>
        </authorList>
    </citation>
    <scope>NUCLEOTIDE SEQUENCE [LARGE SCALE GENOMIC DNA]</scope>
    <source>
        <strain evidence="1 2">Zn</strain>
    </source>
</reference>
<protein>
    <submittedName>
        <fullName evidence="1">Uncharacterized protein</fullName>
    </submittedName>
</protein>
<evidence type="ECO:0000313" key="2">
    <source>
        <dbReference type="Proteomes" id="UP000054321"/>
    </source>
</evidence>
<dbReference type="Proteomes" id="UP000054321">
    <property type="component" value="Unassembled WGS sequence"/>
</dbReference>
<dbReference type="STRING" id="913774.A0A0C3HR05"/>
<proteinExistence type="predicted"/>
<keyword evidence="2" id="KW-1185">Reference proteome</keyword>
<dbReference type="OrthoDB" id="3599405at2759"/>